<dbReference type="EMBL" id="HBUE01013459">
    <property type="protein sequence ID" value="CAG6449553.1"/>
    <property type="molecule type" value="Transcribed_RNA"/>
</dbReference>
<reference evidence="2" key="1">
    <citation type="submission" date="2021-05" db="EMBL/GenBank/DDBJ databases">
        <authorList>
            <person name="Alioto T."/>
            <person name="Alioto T."/>
            <person name="Gomez Garrido J."/>
        </authorList>
    </citation>
    <scope>NUCLEOTIDE SEQUENCE</scope>
</reference>
<evidence type="ECO:0000313" key="2">
    <source>
        <dbReference type="EMBL" id="CAG6449553.1"/>
    </source>
</evidence>
<dbReference type="AlphaFoldDB" id="A0A8D8A6S7"/>
<feature type="region of interest" description="Disordered" evidence="1">
    <location>
        <begin position="133"/>
        <end position="155"/>
    </location>
</feature>
<organism evidence="2">
    <name type="scientific">Culex pipiens</name>
    <name type="common">House mosquito</name>
    <dbReference type="NCBI Taxonomy" id="7175"/>
    <lineage>
        <taxon>Eukaryota</taxon>
        <taxon>Metazoa</taxon>
        <taxon>Ecdysozoa</taxon>
        <taxon>Arthropoda</taxon>
        <taxon>Hexapoda</taxon>
        <taxon>Insecta</taxon>
        <taxon>Pterygota</taxon>
        <taxon>Neoptera</taxon>
        <taxon>Endopterygota</taxon>
        <taxon>Diptera</taxon>
        <taxon>Nematocera</taxon>
        <taxon>Culicoidea</taxon>
        <taxon>Culicidae</taxon>
        <taxon>Culicinae</taxon>
        <taxon>Culicini</taxon>
        <taxon>Culex</taxon>
        <taxon>Culex</taxon>
    </lineage>
</organism>
<name>A0A8D8A6S7_CULPI</name>
<protein>
    <submittedName>
        <fullName evidence="2">(northern house mosquito) hypothetical protein</fullName>
    </submittedName>
</protein>
<proteinExistence type="predicted"/>
<accession>A0A8D8A6S7</accession>
<evidence type="ECO:0000256" key="1">
    <source>
        <dbReference type="SAM" id="MobiDB-lite"/>
    </source>
</evidence>
<sequence length="279" mass="32100">MFRHLVRMCRRHKQSAGHQPALRRTLLLRAPQQRPASPQQTLVRVAKPSDVHVQVAALVQNAPIRQVERILPPELVPHNRVPLQRLRRLPDQVLQLLPVSCTPRRNQLKTRIPHLNPNLRPARPPFRCHNLPTGRNKATIPRNHPPQRVPKHHHRTSVNIVKHRKQLPATLNRNLTNPRDAGRMRVLDAVLPRVNPPLGTHMQQLLAGVAPAPPEARPVREELHQRVPMAVVNHAQRFRGNLRRGRVVQIPRPLPCLTRNRAILLQNFNFNRFQGRNVA</sequence>